<gene>
    <name evidence="1" type="ORF">BPAE_0193g00120</name>
</gene>
<dbReference type="Proteomes" id="UP000297910">
    <property type="component" value="Unassembled WGS sequence"/>
</dbReference>
<comment type="caution">
    <text evidence="1">The sequence shown here is derived from an EMBL/GenBank/DDBJ whole genome shotgun (WGS) entry which is preliminary data.</text>
</comment>
<dbReference type="EMBL" id="PQXI01000192">
    <property type="protein sequence ID" value="TGO21926.1"/>
    <property type="molecule type" value="Genomic_DNA"/>
</dbReference>
<reference evidence="1 2" key="1">
    <citation type="submission" date="2017-12" db="EMBL/GenBank/DDBJ databases">
        <title>Comparative genomics of Botrytis spp.</title>
        <authorList>
            <person name="Valero-Jimenez C.A."/>
            <person name="Tapia P."/>
            <person name="Veloso J."/>
            <person name="Silva-Moreno E."/>
            <person name="Staats M."/>
            <person name="Valdes J.H."/>
            <person name="Van Kan J.A.L."/>
        </authorList>
    </citation>
    <scope>NUCLEOTIDE SEQUENCE [LARGE SCALE GENOMIC DNA]</scope>
    <source>
        <strain evidence="1 2">Bp0003</strain>
    </source>
</reference>
<sequence>MIEYDSGDGMRGADMNSELHTLARVSVCVPRADESFFLTHANSYICRQKQDNIDPGLQSLSDQQTKYTISHLHTHPGAARRSDTQVATPGWVYDREMSWVDVSSWDRALNNTEQHIQETLLGASGNIGMDRRKSLVVCLIQWQHILPLGFSLTTVIVKRMMGK</sequence>
<proteinExistence type="predicted"/>
<organism evidence="1 2">
    <name type="scientific">Botrytis paeoniae</name>
    <dbReference type="NCBI Taxonomy" id="278948"/>
    <lineage>
        <taxon>Eukaryota</taxon>
        <taxon>Fungi</taxon>
        <taxon>Dikarya</taxon>
        <taxon>Ascomycota</taxon>
        <taxon>Pezizomycotina</taxon>
        <taxon>Leotiomycetes</taxon>
        <taxon>Helotiales</taxon>
        <taxon>Sclerotiniaceae</taxon>
        <taxon>Botrytis</taxon>
    </lineage>
</organism>
<evidence type="ECO:0000313" key="2">
    <source>
        <dbReference type="Proteomes" id="UP000297910"/>
    </source>
</evidence>
<accession>A0A4Z1FBW9</accession>
<keyword evidence="2" id="KW-1185">Reference proteome</keyword>
<dbReference type="AlphaFoldDB" id="A0A4Z1FBW9"/>
<evidence type="ECO:0000313" key="1">
    <source>
        <dbReference type="EMBL" id="TGO21926.1"/>
    </source>
</evidence>
<protein>
    <submittedName>
        <fullName evidence="1">Uncharacterized protein</fullName>
    </submittedName>
</protein>
<name>A0A4Z1FBW9_9HELO</name>